<evidence type="ECO:0000256" key="1">
    <source>
        <dbReference type="ARBA" id="ARBA00023125"/>
    </source>
</evidence>
<dbReference type="Gene3D" id="1.10.10.10">
    <property type="entry name" value="Winged helix-like DNA-binding domain superfamily/Winged helix DNA-binding domain"/>
    <property type="match status" value="1"/>
</dbReference>
<keyword evidence="1" id="KW-0238">DNA-binding</keyword>
<dbReference type="Proteomes" id="UP000000844">
    <property type="component" value="Chromosome"/>
</dbReference>
<feature type="domain" description="HTH luxR-type" evidence="3">
    <location>
        <begin position="39"/>
        <end position="104"/>
    </location>
</feature>
<feature type="region of interest" description="Disordered" evidence="2">
    <location>
        <begin position="1"/>
        <end position="49"/>
    </location>
</feature>
<feature type="compositionally biased region" description="Basic and acidic residues" evidence="2">
    <location>
        <begin position="1"/>
        <end position="24"/>
    </location>
</feature>
<sequence length="112" mass="12807">MLQSMEVRELAESCRLTGRPEPRIAPHPTTGPTRPAATSRREPAAPSPRERKLLRLWARGYTDQRAARELEVSLRTVRRMSASLMERYGVHSRFQVGGLAHQRGWISLEDLF</sequence>
<dbReference type="EMBL" id="CP001778">
    <property type="protein sequence ID" value="ADD40135.1"/>
    <property type="molecule type" value="Genomic_DNA"/>
</dbReference>
<proteinExistence type="predicted"/>
<dbReference type="CDD" id="cd06170">
    <property type="entry name" value="LuxR_C_like"/>
    <property type="match status" value="1"/>
</dbReference>
<dbReference type="STRING" id="446470.Snas_0418"/>
<dbReference type="InterPro" id="IPR036388">
    <property type="entry name" value="WH-like_DNA-bd_sf"/>
</dbReference>
<dbReference type="KEGG" id="sna:Snas_0418"/>
<dbReference type="eggNOG" id="COG2197">
    <property type="taxonomic scope" value="Bacteria"/>
</dbReference>
<dbReference type="InterPro" id="IPR016032">
    <property type="entry name" value="Sig_transdc_resp-reg_C-effctor"/>
</dbReference>
<dbReference type="SMART" id="SM00421">
    <property type="entry name" value="HTH_LUXR"/>
    <property type="match status" value="1"/>
</dbReference>
<evidence type="ECO:0000259" key="3">
    <source>
        <dbReference type="PROSITE" id="PS50043"/>
    </source>
</evidence>
<dbReference type="InterPro" id="IPR039420">
    <property type="entry name" value="WalR-like"/>
</dbReference>
<reference evidence="4 5" key="1">
    <citation type="journal article" date="2009" name="Stand. Genomic Sci.">
        <title>Complete genome sequence of Stackebrandtia nassauensis type strain (LLR-40K-21).</title>
        <authorList>
            <person name="Munk C."/>
            <person name="Lapidus A."/>
            <person name="Copeland A."/>
            <person name="Jando M."/>
            <person name="Mayilraj S."/>
            <person name="Glavina Del Rio T."/>
            <person name="Nolan M."/>
            <person name="Chen F."/>
            <person name="Lucas S."/>
            <person name="Tice H."/>
            <person name="Cheng J.F."/>
            <person name="Han C."/>
            <person name="Detter J.C."/>
            <person name="Bruce D."/>
            <person name="Goodwin L."/>
            <person name="Chain P."/>
            <person name="Pitluck S."/>
            <person name="Goker M."/>
            <person name="Ovchinikova G."/>
            <person name="Pati A."/>
            <person name="Ivanova N."/>
            <person name="Mavromatis K."/>
            <person name="Chen A."/>
            <person name="Palaniappan K."/>
            <person name="Land M."/>
            <person name="Hauser L."/>
            <person name="Chang Y.J."/>
            <person name="Jeffries C.D."/>
            <person name="Bristow J."/>
            <person name="Eisen J.A."/>
            <person name="Markowitz V."/>
            <person name="Hugenholtz P."/>
            <person name="Kyrpides N.C."/>
            <person name="Klenk H.P."/>
        </authorList>
    </citation>
    <scope>NUCLEOTIDE SEQUENCE [LARGE SCALE GENOMIC DNA]</scope>
    <source>
        <strain evidence="5">DSM 44728 / CIP 108903 / NRRL B-16338 / NBRC 102104 / LLR-40K-21</strain>
    </source>
</reference>
<dbReference type="Pfam" id="PF00196">
    <property type="entry name" value="GerE"/>
    <property type="match status" value="1"/>
</dbReference>
<accession>D3Q4H5</accession>
<evidence type="ECO:0000313" key="4">
    <source>
        <dbReference type="EMBL" id="ADD40135.1"/>
    </source>
</evidence>
<dbReference type="SUPFAM" id="SSF46894">
    <property type="entry name" value="C-terminal effector domain of the bipartite response regulators"/>
    <property type="match status" value="1"/>
</dbReference>
<keyword evidence="5" id="KW-1185">Reference proteome</keyword>
<dbReference type="GO" id="GO:0006355">
    <property type="term" value="P:regulation of DNA-templated transcription"/>
    <property type="evidence" value="ECO:0007669"/>
    <property type="project" value="InterPro"/>
</dbReference>
<evidence type="ECO:0000256" key="2">
    <source>
        <dbReference type="SAM" id="MobiDB-lite"/>
    </source>
</evidence>
<feature type="compositionally biased region" description="Basic and acidic residues" evidence="2">
    <location>
        <begin position="39"/>
        <end position="49"/>
    </location>
</feature>
<dbReference type="AlphaFoldDB" id="D3Q4H5"/>
<protein>
    <submittedName>
        <fullName evidence="4">Transcriptional regulator, LuxR family</fullName>
    </submittedName>
</protein>
<gene>
    <name evidence="4" type="ordered locus">Snas_0418</name>
</gene>
<dbReference type="HOGENOM" id="CLU_2144293_0_0_11"/>
<dbReference type="PANTHER" id="PTHR43214">
    <property type="entry name" value="TWO-COMPONENT RESPONSE REGULATOR"/>
    <property type="match status" value="1"/>
</dbReference>
<dbReference type="PROSITE" id="PS50043">
    <property type="entry name" value="HTH_LUXR_2"/>
    <property type="match status" value="1"/>
</dbReference>
<evidence type="ECO:0000313" key="5">
    <source>
        <dbReference type="Proteomes" id="UP000000844"/>
    </source>
</evidence>
<dbReference type="GO" id="GO:0003677">
    <property type="term" value="F:DNA binding"/>
    <property type="evidence" value="ECO:0007669"/>
    <property type="project" value="UniProtKB-KW"/>
</dbReference>
<dbReference type="InterPro" id="IPR000792">
    <property type="entry name" value="Tscrpt_reg_LuxR_C"/>
</dbReference>
<name>D3Q4H5_STANL</name>
<organism evidence="4 5">
    <name type="scientific">Stackebrandtia nassauensis (strain DSM 44728 / CIP 108903 / NRRL B-16338 / NBRC 102104 / LLR-40K-21)</name>
    <dbReference type="NCBI Taxonomy" id="446470"/>
    <lineage>
        <taxon>Bacteria</taxon>
        <taxon>Bacillati</taxon>
        <taxon>Actinomycetota</taxon>
        <taxon>Actinomycetes</taxon>
        <taxon>Glycomycetales</taxon>
        <taxon>Glycomycetaceae</taxon>
        <taxon>Stackebrandtia</taxon>
    </lineage>
</organism>